<proteinExistence type="predicted"/>
<accession>A0ABS9CEJ8</accession>
<reference evidence="1 2" key="1">
    <citation type="submission" date="2020-12" db="EMBL/GenBank/DDBJ databases">
        <title>Whole genome sequences of gut porcine anaerobes.</title>
        <authorList>
            <person name="Kubasova T."/>
            <person name="Jahodarova E."/>
            <person name="Rychlik I."/>
        </authorList>
    </citation>
    <scope>NUCLEOTIDE SEQUENCE [LARGE SCALE GENOMIC DNA]</scope>
    <source>
        <strain evidence="1 2">An925</strain>
    </source>
</reference>
<sequence>MKKLVSPQGLIDGKYEDPNLSEAIHERVDNKLTVSYRHDFGEDIQVTPQLSYELVNGQVTLIELSYTIENPTPERLEKFCFECAIFYLLSGFEVVSEETPRVRIRVTDLYDMAGLIYALDYQSVSLYNIMCPVGFNEDSLPKYPEVMEWDTHDDGSLDEVDDEDDDPFVVDDKGVAYSEDGKVLKFCRCTFNEPYYEVPDGVEEIEDFAFYSCRHYIKLSIPRSVRTIGGSLFANGGYIVIR</sequence>
<gene>
    <name evidence="1" type="ORF">I6E12_04715</name>
</gene>
<dbReference type="Proteomes" id="UP001200470">
    <property type="component" value="Unassembled WGS sequence"/>
</dbReference>
<comment type="caution">
    <text evidence="1">The sequence shown here is derived from an EMBL/GenBank/DDBJ whole genome shotgun (WGS) entry which is preliminary data.</text>
</comment>
<dbReference type="EMBL" id="JADYTN010000008">
    <property type="protein sequence ID" value="MCF2563413.1"/>
    <property type="molecule type" value="Genomic_DNA"/>
</dbReference>
<evidence type="ECO:0000313" key="1">
    <source>
        <dbReference type="EMBL" id="MCF2563413.1"/>
    </source>
</evidence>
<protein>
    <submittedName>
        <fullName evidence="1">Leucine-rich repeat protein</fullName>
    </submittedName>
</protein>
<evidence type="ECO:0000313" key="2">
    <source>
        <dbReference type="Proteomes" id="UP001200470"/>
    </source>
</evidence>
<dbReference type="InterPro" id="IPR032675">
    <property type="entry name" value="LRR_dom_sf"/>
</dbReference>
<name>A0ABS9CEJ8_9BACT</name>
<keyword evidence="2" id="KW-1185">Reference proteome</keyword>
<dbReference type="Gene3D" id="3.80.10.10">
    <property type="entry name" value="Ribonuclease Inhibitor"/>
    <property type="match status" value="1"/>
</dbReference>
<organism evidence="1 2">
    <name type="scientific">Xylanibacter brevis</name>
    <dbReference type="NCBI Taxonomy" id="83231"/>
    <lineage>
        <taxon>Bacteria</taxon>
        <taxon>Pseudomonadati</taxon>
        <taxon>Bacteroidota</taxon>
        <taxon>Bacteroidia</taxon>
        <taxon>Bacteroidales</taxon>
        <taxon>Prevotellaceae</taxon>
        <taxon>Xylanibacter</taxon>
    </lineage>
</organism>
<dbReference type="RefSeq" id="WP_094391423.1">
    <property type="nucleotide sequence ID" value="NZ_JADYTN010000008.1"/>
</dbReference>